<accession>A0A4T0X316</accession>
<evidence type="ECO:0000313" key="8">
    <source>
        <dbReference type="EMBL" id="TID29721.1"/>
    </source>
</evidence>
<comment type="caution">
    <text evidence="8">The sequence shown here is derived from an EMBL/GenBank/DDBJ whole genome shotgun (WGS) entry which is preliminary data.</text>
</comment>
<proteinExistence type="predicted"/>
<name>A0A4T0X316_9ASCO</name>
<sequence>MSVKNMKLLNLPIKANDIAIIRQCITCLIHKHKLKATTGHKERNAEEVFQHLHMDPTGQYKQGKHTYYVVVIVDHYSRYMKTLVTKDDKSKISTLISQWFEQEHAKFGHAPHVITCDKGTEFNNIEYLMDFGGNVCHGLEARVSPHLDLAPTGNKEWNGTAERAVQTFKLLRELITSHLKPEMKTNILKNRYDMRLHSTMSHLIVKNHHPDFYLGYNVKQSSTELHINLEHFILEKIGELPHELREYTQLGSFKLFNFDTADETPQLSHEESKKFQENLKIQEYEENVTSDSSFELEELVLQAHQARDLAKFLKKQPALPHQLFSLNMYQQLVVSCDLYGLKHELITINIHTDASQQSKSSQGGYIILIDKMYITSRSFRLKPHSESSYECELLALREGINAGHTVKTTLYEMGYRNIQLVAYCDNLPVVDTVNGRDKMKKSEMVYVNCLTAVIEHVRNGEVIVNHINGKTNPADMLTKTLPLTTLHSQLT</sequence>
<evidence type="ECO:0000256" key="1">
    <source>
        <dbReference type="ARBA" id="ARBA00000077"/>
    </source>
</evidence>
<keyword evidence="3" id="KW-0963">Cytoplasm</keyword>
<dbReference type="EMBL" id="SELW01000268">
    <property type="protein sequence ID" value="TID29721.1"/>
    <property type="molecule type" value="Genomic_DNA"/>
</dbReference>
<evidence type="ECO:0000256" key="5">
    <source>
        <dbReference type="ARBA" id="ARBA00025590"/>
    </source>
</evidence>
<dbReference type="GO" id="GO:0004523">
    <property type="term" value="F:RNA-DNA hybrid ribonuclease activity"/>
    <property type="evidence" value="ECO:0007669"/>
    <property type="project" value="UniProtKB-EC"/>
</dbReference>
<dbReference type="GO" id="GO:0015074">
    <property type="term" value="P:DNA integration"/>
    <property type="evidence" value="ECO:0007669"/>
    <property type="project" value="InterPro"/>
</dbReference>
<dbReference type="GO" id="GO:0003723">
    <property type="term" value="F:RNA binding"/>
    <property type="evidence" value="ECO:0007669"/>
    <property type="project" value="UniProtKB-KW"/>
</dbReference>
<evidence type="ECO:0000259" key="7">
    <source>
        <dbReference type="PROSITE" id="PS50994"/>
    </source>
</evidence>
<gene>
    <name evidence="8" type="ORF">CANINC_001700</name>
</gene>
<comment type="function">
    <text evidence="6">Integrase (IN) targets the VLP to the nucleus, where a subparticle preintegration complex (PIC) containing at least integrase and the newly synthesized dsDNA copy of the retrotransposon must transit the nuclear membrane. Once in the nucleus, integrase performs the integration of the dsDNA into the host genome.</text>
</comment>
<comment type="subcellular location">
    <subcellularLocation>
        <location evidence="2">Cytoplasm</location>
    </subcellularLocation>
</comment>
<feature type="domain" description="Integrase catalytic" evidence="7">
    <location>
        <begin position="43"/>
        <end position="249"/>
    </location>
</feature>
<feature type="non-terminal residue" evidence="8">
    <location>
        <position position="491"/>
    </location>
</feature>
<dbReference type="OrthoDB" id="8027607at2759"/>
<dbReference type="Proteomes" id="UP000307173">
    <property type="component" value="Unassembled WGS sequence"/>
</dbReference>
<dbReference type="InterPro" id="IPR001584">
    <property type="entry name" value="Integrase_cat-core"/>
</dbReference>
<evidence type="ECO:0000256" key="3">
    <source>
        <dbReference type="ARBA" id="ARBA00022490"/>
    </source>
</evidence>
<keyword evidence="9" id="KW-1185">Reference proteome</keyword>
<organism evidence="8 9">
    <name type="scientific">Pichia inconspicua</name>
    <dbReference type="NCBI Taxonomy" id="52247"/>
    <lineage>
        <taxon>Eukaryota</taxon>
        <taxon>Fungi</taxon>
        <taxon>Dikarya</taxon>
        <taxon>Ascomycota</taxon>
        <taxon>Saccharomycotina</taxon>
        <taxon>Pichiomycetes</taxon>
        <taxon>Pichiales</taxon>
        <taxon>Pichiaceae</taxon>
        <taxon>Pichia</taxon>
    </lineage>
</organism>
<dbReference type="InterPro" id="IPR012337">
    <property type="entry name" value="RNaseH-like_sf"/>
</dbReference>
<evidence type="ECO:0000256" key="2">
    <source>
        <dbReference type="ARBA" id="ARBA00004496"/>
    </source>
</evidence>
<keyword evidence="4" id="KW-0694">RNA-binding</keyword>
<comment type="function">
    <text evidence="5">Reverse transcriptase/ribonuclease H (RT) is a multifunctional enzyme that catalyzes the conversion of the retro-elements RNA genome into dsDNA within the VLP. The enzyme displays a DNA polymerase activity that can copy either DNA or RNA templates, and a ribonuclease H (RNase H) activity that cleaves the RNA strand of RNA-DNA heteroduplexes during plus-strand synthesis and hydrolyzes RNA primers. The conversion leads to a linear dsDNA copy of the retrotransposon that includes long terminal repeats (LTRs) at both ends.</text>
</comment>
<dbReference type="InterPro" id="IPR036397">
    <property type="entry name" value="RNaseH_sf"/>
</dbReference>
<evidence type="ECO:0000313" key="9">
    <source>
        <dbReference type="Proteomes" id="UP000307173"/>
    </source>
</evidence>
<dbReference type="GO" id="GO:0005737">
    <property type="term" value="C:cytoplasm"/>
    <property type="evidence" value="ECO:0007669"/>
    <property type="project" value="UniProtKB-SubCell"/>
</dbReference>
<dbReference type="AlphaFoldDB" id="A0A4T0X316"/>
<dbReference type="PROSITE" id="PS50994">
    <property type="entry name" value="INTEGRASE"/>
    <property type="match status" value="1"/>
</dbReference>
<reference evidence="8 9" key="1">
    <citation type="journal article" date="2019" name="Front. Genet.">
        <title>Whole-Genome Sequencing of the Opportunistic Yeast Pathogen Candida inconspicua Uncovers Its Hybrid Origin.</title>
        <authorList>
            <person name="Mixao V."/>
            <person name="Hansen A.P."/>
            <person name="Saus E."/>
            <person name="Boekhout T."/>
            <person name="Lass-Florl C."/>
            <person name="Gabaldon T."/>
        </authorList>
    </citation>
    <scope>NUCLEOTIDE SEQUENCE [LARGE SCALE GENOMIC DNA]</scope>
    <source>
        <strain evidence="8 9">CBS 180</strain>
    </source>
</reference>
<evidence type="ECO:0000256" key="4">
    <source>
        <dbReference type="ARBA" id="ARBA00022884"/>
    </source>
</evidence>
<protein>
    <recommendedName>
        <fullName evidence="7">Integrase catalytic domain-containing protein</fullName>
    </recommendedName>
</protein>
<dbReference type="GO" id="GO:0005634">
    <property type="term" value="C:nucleus"/>
    <property type="evidence" value="ECO:0007669"/>
    <property type="project" value="UniProtKB-ARBA"/>
</dbReference>
<dbReference type="SUPFAM" id="SSF53098">
    <property type="entry name" value="Ribonuclease H-like"/>
    <property type="match status" value="1"/>
</dbReference>
<evidence type="ECO:0000256" key="6">
    <source>
        <dbReference type="ARBA" id="ARBA00025615"/>
    </source>
</evidence>
<dbReference type="Gene3D" id="3.30.420.10">
    <property type="entry name" value="Ribonuclease H-like superfamily/Ribonuclease H"/>
    <property type="match status" value="2"/>
</dbReference>
<comment type="catalytic activity">
    <reaction evidence="1">
        <text>Endonucleolytic cleavage to 5'-phosphomonoester.</text>
        <dbReference type="EC" id="3.1.26.4"/>
    </reaction>
</comment>